<dbReference type="PANTHER" id="PTHR36383:SF1">
    <property type="entry name" value="PROTEIN, PUTATIVE-RELATED"/>
    <property type="match status" value="1"/>
</dbReference>
<dbReference type="PANTHER" id="PTHR36383">
    <property type="entry name" value="OS09G0529350 PROTEIN"/>
    <property type="match status" value="1"/>
</dbReference>
<evidence type="ECO:0000256" key="1">
    <source>
        <dbReference type="SAM" id="Coils"/>
    </source>
</evidence>
<accession>A0AAX6HHM2</accession>
<dbReference type="EMBL" id="JANAVB010009398">
    <property type="protein sequence ID" value="KAJ6840536.1"/>
    <property type="molecule type" value="Genomic_DNA"/>
</dbReference>
<organism evidence="3 4">
    <name type="scientific">Iris pallida</name>
    <name type="common">Sweet iris</name>
    <dbReference type="NCBI Taxonomy" id="29817"/>
    <lineage>
        <taxon>Eukaryota</taxon>
        <taxon>Viridiplantae</taxon>
        <taxon>Streptophyta</taxon>
        <taxon>Embryophyta</taxon>
        <taxon>Tracheophyta</taxon>
        <taxon>Spermatophyta</taxon>
        <taxon>Magnoliopsida</taxon>
        <taxon>Liliopsida</taxon>
        <taxon>Asparagales</taxon>
        <taxon>Iridaceae</taxon>
        <taxon>Iridoideae</taxon>
        <taxon>Irideae</taxon>
        <taxon>Iris</taxon>
    </lineage>
</organism>
<dbReference type="AlphaFoldDB" id="A0AAX6HHM2"/>
<evidence type="ECO:0000256" key="2">
    <source>
        <dbReference type="SAM" id="Phobius"/>
    </source>
</evidence>
<keyword evidence="2" id="KW-1133">Transmembrane helix</keyword>
<proteinExistence type="predicted"/>
<protein>
    <submittedName>
        <fullName evidence="3">Uncharacterized protein</fullName>
    </submittedName>
</protein>
<gene>
    <name evidence="3" type="ORF">M6B38_310100</name>
</gene>
<evidence type="ECO:0000313" key="3">
    <source>
        <dbReference type="EMBL" id="KAJ6840536.1"/>
    </source>
</evidence>
<keyword evidence="1" id="KW-0175">Coiled coil</keyword>
<reference evidence="3" key="2">
    <citation type="submission" date="2023-04" db="EMBL/GenBank/DDBJ databases">
        <authorList>
            <person name="Bruccoleri R.E."/>
            <person name="Oakeley E.J."/>
            <person name="Faust A.-M."/>
            <person name="Dessus-Babus S."/>
            <person name="Altorfer M."/>
            <person name="Burckhardt D."/>
            <person name="Oertli M."/>
            <person name="Naumann U."/>
            <person name="Petersen F."/>
            <person name="Wong J."/>
        </authorList>
    </citation>
    <scope>NUCLEOTIDE SEQUENCE</scope>
    <source>
        <strain evidence="3">GSM-AAB239-AS_SAM_17_03QT</strain>
        <tissue evidence="3">Leaf</tissue>
    </source>
</reference>
<evidence type="ECO:0000313" key="4">
    <source>
        <dbReference type="Proteomes" id="UP001140949"/>
    </source>
</evidence>
<reference evidence="3" key="1">
    <citation type="journal article" date="2023" name="GigaByte">
        <title>Genome assembly of the bearded iris, Iris pallida Lam.</title>
        <authorList>
            <person name="Bruccoleri R.E."/>
            <person name="Oakeley E.J."/>
            <person name="Faust A.M.E."/>
            <person name="Altorfer M."/>
            <person name="Dessus-Babus S."/>
            <person name="Burckhardt D."/>
            <person name="Oertli M."/>
            <person name="Naumann U."/>
            <person name="Petersen F."/>
            <person name="Wong J."/>
        </authorList>
    </citation>
    <scope>NUCLEOTIDE SEQUENCE</scope>
    <source>
        <strain evidence="3">GSM-AAB239-AS_SAM_17_03QT</strain>
    </source>
</reference>
<feature type="transmembrane region" description="Helical" evidence="2">
    <location>
        <begin position="188"/>
        <end position="206"/>
    </location>
</feature>
<keyword evidence="2" id="KW-0812">Transmembrane</keyword>
<sequence>MSIITTPLPLLSLPPKLPACRHFRLRQWRCSSSSEERDPSLSGNEKVSAMVDELLKREENRGLLDGLEAASQRVERAREALANIERQEAEAMRAKSAVARLEKRKSEIEESQRELLEARAMVEEAEHSLSLNMEDNNLGDAPDQQRNKDLERIESVKAASISAIVGTLASLPISFYQNTSYVELILDLAIIFISCTLFGVTFRYAVRRDLDNIQLKTGTPAAFGFVKGLAALGAGMPLELNMNSLISHSIDGSVCVAENIFIFLSASVALDFCFKMKLLSPFPIRKVE</sequence>
<name>A0AAX6HHM2_IRIPA</name>
<feature type="coiled-coil region" evidence="1">
    <location>
        <begin position="64"/>
        <end position="128"/>
    </location>
</feature>
<comment type="caution">
    <text evidence="3">The sequence shown here is derived from an EMBL/GenBank/DDBJ whole genome shotgun (WGS) entry which is preliminary data.</text>
</comment>
<keyword evidence="4" id="KW-1185">Reference proteome</keyword>
<dbReference type="Proteomes" id="UP001140949">
    <property type="component" value="Unassembled WGS sequence"/>
</dbReference>
<keyword evidence="2" id="KW-0472">Membrane</keyword>